<protein>
    <submittedName>
        <fullName evidence="2">BQ5605_C007g04560 protein</fullName>
    </submittedName>
</protein>
<dbReference type="EMBL" id="FQNC01000045">
    <property type="protein sequence ID" value="SGY61457.1"/>
    <property type="molecule type" value="Genomic_DNA"/>
</dbReference>
<sequence length="84" mass="8676">MNQPDSGPPVELQDPSNGSSQVTPCKIAAAVLGEIVPAPLSCLSHGSLDDIYASVELCNTESQVKGESGIELLLCCGDFQVSVD</sequence>
<proteinExistence type="predicted"/>
<keyword evidence="3" id="KW-1185">Reference proteome</keyword>
<dbReference type="Proteomes" id="UP000249464">
    <property type="component" value="Unassembled WGS sequence"/>
</dbReference>
<name>A0A2X0M7E7_9BASI</name>
<dbReference type="AlphaFoldDB" id="A0A2X0M7E7"/>
<organism evidence="2 3">
    <name type="scientific">Microbotryum silenes-dioicae</name>
    <dbReference type="NCBI Taxonomy" id="796604"/>
    <lineage>
        <taxon>Eukaryota</taxon>
        <taxon>Fungi</taxon>
        <taxon>Dikarya</taxon>
        <taxon>Basidiomycota</taxon>
        <taxon>Pucciniomycotina</taxon>
        <taxon>Microbotryomycetes</taxon>
        <taxon>Microbotryales</taxon>
        <taxon>Microbotryaceae</taxon>
        <taxon>Microbotryum</taxon>
    </lineage>
</organism>
<evidence type="ECO:0000256" key="1">
    <source>
        <dbReference type="SAM" id="MobiDB-lite"/>
    </source>
</evidence>
<evidence type="ECO:0000313" key="2">
    <source>
        <dbReference type="EMBL" id="SGY61457.1"/>
    </source>
</evidence>
<feature type="region of interest" description="Disordered" evidence="1">
    <location>
        <begin position="1"/>
        <end position="22"/>
    </location>
</feature>
<evidence type="ECO:0000313" key="3">
    <source>
        <dbReference type="Proteomes" id="UP000249464"/>
    </source>
</evidence>
<gene>
    <name evidence="2" type="primary">BQ5605_C007g04560</name>
    <name evidence="2" type="ORF">BQ5605_C007G04560</name>
</gene>
<accession>A0A2X0M7E7</accession>
<reference evidence="2 3" key="1">
    <citation type="submission" date="2016-11" db="EMBL/GenBank/DDBJ databases">
        <authorList>
            <person name="Jaros S."/>
            <person name="Januszkiewicz K."/>
            <person name="Wedrychowicz H."/>
        </authorList>
    </citation>
    <scope>NUCLEOTIDE SEQUENCE [LARGE SCALE GENOMIC DNA]</scope>
</reference>
<dbReference type="STRING" id="796604.A0A2X0M7E7"/>